<evidence type="ECO:0000313" key="1">
    <source>
        <dbReference type="EMBL" id="KAK7075150.1"/>
    </source>
</evidence>
<dbReference type="AlphaFoldDB" id="A0AAN8WZD8"/>
<sequence>MGLAKRSYVNRIKELILGSFGVGTRNYGYYSLNYRRAKQDALSRYRAYNTFVYYQDFISFHVLTIASDSQESCSSNYGGLGLFPTPDSVIPSPLRYEIGPVLYPGTRILFLETGRTTEGRQYICREPLPPIFVRFLRRSYDPSSSHATFLPDVDLPHKLEFCN</sequence>
<proteinExistence type="predicted"/>
<dbReference type="Proteomes" id="UP001381693">
    <property type="component" value="Unassembled WGS sequence"/>
</dbReference>
<reference evidence="1 2" key="1">
    <citation type="submission" date="2023-11" db="EMBL/GenBank/DDBJ databases">
        <title>Halocaridina rubra genome assembly.</title>
        <authorList>
            <person name="Smith C."/>
        </authorList>
    </citation>
    <scope>NUCLEOTIDE SEQUENCE [LARGE SCALE GENOMIC DNA]</scope>
    <source>
        <strain evidence="1">EP-1</strain>
        <tissue evidence="1">Whole</tissue>
    </source>
</reference>
<name>A0AAN8WZD8_HALRR</name>
<organism evidence="1 2">
    <name type="scientific">Halocaridina rubra</name>
    <name type="common">Hawaiian red shrimp</name>
    <dbReference type="NCBI Taxonomy" id="373956"/>
    <lineage>
        <taxon>Eukaryota</taxon>
        <taxon>Metazoa</taxon>
        <taxon>Ecdysozoa</taxon>
        <taxon>Arthropoda</taxon>
        <taxon>Crustacea</taxon>
        <taxon>Multicrustacea</taxon>
        <taxon>Malacostraca</taxon>
        <taxon>Eumalacostraca</taxon>
        <taxon>Eucarida</taxon>
        <taxon>Decapoda</taxon>
        <taxon>Pleocyemata</taxon>
        <taxon>Caridea</taxon>
        <taxon>Atyoidea</taxon>
        <taxon>Atyidae</taxon>
        <taxon>Halocaridina</taxon>
    </lineage>
</organism>
<accession>A0AAN8WZD8</accession>
<evidence type="ECO:0000313" key="2">
    <source>
        <dbReference type="Proteomes" id="UP001381693"/>
    </source>
</evidence>
<protein>
    <submittedName>
        <fullName evidence="1">Uncharacterized protein</fullName>
    </submittedName>
</protein>
<keyword evidence="2" id="KW-1185">Reference proteome</keyword>
<comment type="caution">
    <text evidence="1">The sequence shown here is derived from an EMBL/GenBank/DDBJ whole genome shotgun (WGS) entry which is preliminary data.</text>
</comment>
<gene>
    <name evidence="1" type="ORF">SK128_019938</name>
</gene>
<dbReference type="EMBL" id="JAXCGZ010011357">
    <property type="protein sequence ID" value="KAK7075150.1"/>
    <property type="molecule type" value="Genomic_DNA"/>
</dbReference>